<feature type="compositionally biased region" description="Low complexity" evidence="1">
    <location>
        <begin position="1"/>
        <end position="28"/>
    </location>
</feature>
<comment type="caution">
    <text evidence="2">The sequence shown here is derived from an EMBL/GenBank/DDBJ whole genome shotgun (WGS) entry which is preliminary data.</text>
</comment>
<name>A0ABP3IHL7_9BACL</name>
<evidence type="ECO:0000313" key="2">
    <source>
        <dbReference type="EMBL" id="GAA0403272.1"/>
    </source>
</evidence>
<dbReference type="EMBL" id="BAAACX010000016">
    <property type="protein sequence ID" value="GAA0403272.1"/>
    <property type="molecule type" value="Genomic_DNA"/>
</dbReference>
<sequence>MSSPGKSNKARNGSSKNGNSNSNSNSKSSKSKQQKPGSIEAAVAALLLTGKLKVDSVELFREASVVISLIGQYKTLGSGNGSNIDKLVSFFQNNGDLTLNEVFAAMKKMTD</sequence>
<dbReference type="RefSeq" id="WP_343863597.1">
    <property type="nucleotide sequence ID" value="NZ_BAAACX010000016.1"/>
</dbReference>
<gene>
    <name evidence="2" type="ORF">GCM10008933_37140</name>
</gene>
<proteinExistence type="predicted"/>
<accession>A0ABP3IHL7</accession>
<dbReference type="Proteomes" id="UP001500340">
    <property type="component" value="Unassembled WGS sequence"/>
</dbReference>
<organism evidence="2 3">
    <name type="scientific">Paenibacillus motobuensis</name>
    <dbReference type="NCBI Taxonomy" id="295324"/>
    <lineage>
        <taxon>Bacteria</taxon>
        <taxon>Bacillati</taxon>
        <taxon>Bacillota</taxon>
        <taxon>Bacilli</taxon>
        <taxon>Bacillales</taxon>
        <taxon>Paenibacillaceae</taxon>
        <taxon>Paenibacillus</taxon>
    </lineage>
</organism>
<evidence type="ECO:0000313" key="3">
    <source>
        <dbReference type="Proteomes" id="UP001500340"/>
    </source>
</evidence>
<protein>
    <submittedName>
        <fullName evidence="2">Uncharacterized protein</fullName>
    </submittedName>
</protein>
<feature type="region of interest" description="Disordered" evidence="1">
    <location>
        <begin position="1"/>
        <end position="36"/>
    </location>
</feature>
<keyword evidence="3" id="KW-1185">Reference proteome</keyword>
<reference evidence="3" key="1">
    <citation type="journal article" date="2019" name="Int. J. Syst. Evol. Microbiol.">
        <title>The Global Catalogue of Microorganisms (GCM) 10K type strain sequencing project: providing services to taxonomists for standard genome sequencing and annotation.</title>
        <authorList>
            <consortium name="The Broad Institute Genomics Platform"/>
            <consortium name="The Broad Institute Genome Sequencing Center for Infectious Disease"/>
            <person name="Wu L."/>
            <person name="Ma J."/>
        </authorList>
    </citation>
    <scope>NUCLEOTIDE SEQUENCE [LARGE SCALE GENOMIC DNA]</scope>
    <source>
        <strain evidence="3">JCM 12774</strain>
    </source>
</reference>
<evidence type="ECO:0000256" key="1">
    <source>
        <dbReference type="SAM" id="MobiDB-lite"/>
    </source>
</evidence>